<protein>
    <submittedName>
        <fullName evidence="1">Uncharacterized protein</fullName>
    </submittedName>
</protein>
<accession>A0ACD5XQH2</accession>
<name>A0ACD5XQH2_AVESA</name>
<dbReference type="Proteomes" id="UP001732700">
    <property type="component" value="Chromosome 5A"/>
</dbReference>
<evidence type="ECO:0000313" key="2">
    <source>
        <dbReference type="Proteomes" id="UP001732700"/>
    </source>
</evidence>
<organism evidence="1 2">
    <name type="scientific">Avena sativa</name>
    <name type="common">Oat</name>
    <dbReference type="NCBI Taxonomy" id="4498"/>
    <lineage>
        <taxon>Eukaryota</taxon>
        <taxon>Viridiplantae</taxon>
        <taxon>Streptophyta</taxon>
        <taxon>Embryophyta</taxon>
        <taxon>Tracheophyta</taxon>
        <taxon>Spermatophyta</taxon>
        <taxon>Magnoliopsida</taxon>
        <taxon>Liliopsida</taxon>
        <taxon>Poales</taxon>
        <taxon>Poaceae</taxon>
        <taxon>BOP clade</taxon>
        <taxon>Pooideae</taxon>
        <taxon>Poodae</taxon>
        <taxon>Poeae</taxon>
        <taxon>Poeae Chloroplast Group 1 (Aveneae type)</taxon>
        <taxon>Aveninae</taxon>
        <taxon>Avena</taxon>
    </lineage>
</organism>
<evidence type="ECO:0000313" key="1">
    <source>
        <dbReference type="EnsemblPlants" id="AVESA.00010b.r2.5AG0838400.1.CDS"/>
    </source>
</evidence>
<sequence>MARGAEVGQDLQQQQQQPLVDQVKEYQARSRNAWAASSFLSSTSSASSSYSWVDDLLVIWKLVLFALLVLTFVALYFQSRGLAFFFACIAALLYICIGLKRKHTRSKQRMLLPLSM</sequence>
<dbReference type="EnsemblPlants" id="AVESA.00010b.r2.5AG0838400.1">
    <property type="protein sequence ID" value="AVESA.00010b.r2.5AG0838400.1.CDS"/>
    <property type="gene ID" value="AVESA.00010b.r2.5AG0838400"/>
</dbReference>
<reference evidence="1" key="2">
    <citation type="submission" date="2025-09" db="UniProtKB">
        <authorList>
            <consortium name="EnsemblPlants"/>
        </authorList>
    </citation>
    <scope>IDENTIFICATION</scope>
</reference>
<reference evidence="1" key="1">
    <citation type="submission" date="2021-05" db="EMBL/GenBank/DDBJ databases">
        <authorList>
            <person name="Scholz U."/>
            <person name="Mascher M."/>
            <person name="Fiebig A."/>
        </authorList>
    </citation>
    <scope>NUCLEOTIDE SEQUENCE [LARGE SCALE GENOMIC DNA]</scope>
</reference>
<keyword evidence="2" id="KW-1185">Reference proteome</keyword>
<proteinExistence type="predicted"/>